<accession>A0ABU2M7U8</accession>
<feature type="transmembrane region" description="Helical" evidence="1">
    <location>
        <begin position="6"/>
        <end position="24"/>
    </location>
</feature>
<dbReference type="EMBL" id="JAVREP010000005">
    <property type="protein sequence ID" value="MDT0328740.1"/>
    <property type="molecule type" value="Genomic_DNA"/>
</dbReference>
<evidence type="ECO:0000256" key="1">
    <source>
        <dbReference type="SAM" id="Phobius"/>
    </source>
</evidence>
<dbReference type="Proteomes" id="UP001183390">
    <property type="component" value="Unassembled WGS sequence"/>
</dbReference>
<evidence type="ECO:0000313" key="3">
    <source>
        <dbReference type="Proteomes" id="UP001183390"/>
    </source>
</evidence>
<protein>
    <submittedName>
        <fullName evidence="2">Uncharacterized protein</fullName>
    </submittedName>
</protein>
<reference evidence="3" key="1">
    <citation type="submission" date="2023-07" db="EMBL/GenBank/DDBJ databases">
        <title>30 novel species of actinomycetes from the DSMZ collection.</title>
        <authorList>
            <person name="Nouioui I."/>
        </authorList>
    </citation>
    <scope>NUCLEOTIDE SEQUENCE [LARGE SCALE GENOMIC DNA]</scope>
    <source>
        <strain evidence="3">DSM 44743</strain>
    </source>
</reference>
<sequence length="86" mass="9583">MDWPTVVLILGLGAIATFIGVVVVSSRHEFRKTAVDAARNDELRRLVTRYEELASTTLDAQQRTAADVAELRARTTSIEKLLRTVE</sequence>
<evidence type="ECO:0000313" key="2">
    <source>
        <dbReference type="EMBL" id="MDT0328740.1"/>
    </source>
</evidence>
<organism evidence="2 3">
    <name type="scientific">Nocardiopsis lambiniae</name>
    <dbReference type="NCBI Taxonomy" id="3075539"/>
    <lineage>
        <taxon>Bacteria</taxon>
        <taxon>Bacillati</taxon>
        <taxon>Actinomycetota</taxon>
        <taxon>Actinomycetes</taxon>
        <taxon>Streptosporangiales</taxon>
        <taxon>Nocardiopsidaceae</taxon>
        <taxon>Nocardiopsis</taxon>
    </lineage>
</organism>
<dbReference type="RefSeq" id="WP_311511445.1">
    <property type="nucleotide sequence ID" value="NZ_JAVREP010000005.1"/>
</dbReference>
<keyword evidence="1" id="KW-1133">Transmembrane helix</keyword>
<proteinExistence type="predicted"/>
<keyword evidence="3" id="KW-1185">Reference proteome</keyword>
<keyword evidence="1" id="KW-0812">Transmembrane</keyword>
<gene>
    <name evidence="2" type="ORF">RM479_10005</name>
</gene>
<comment type="caution">
    <text evidence="2">The sequence shown here is derived from an EMBL/GenBank/DDBJ whole genome shotgun (WGS) entry which is preliminary data.</text>
</comment>
<keyword evidence="1" id="KW-0472">Membrane</keyword>
<name>A0ABU2M7U8_9ACTN</name>